<comment type="caution">
    <text evidence="1">The sequence shown here is derived from an EMBL/GenBank/DDBJ whole genome shotgun (WGS) entry which is preliminary data.</text>
</comment>
<sequence length="108" mass="11979">MNGALKVQRKVEVVGKSTINEVRNKSISRGSLLSLSSRPTPRLKLSLPLLWVSLPLHDVCLMSSRPNCPFLHRHLSLLNQANHLVLWVGHQVYSHGGTTLLEVSLLSP</sequence>
<reference evidence="1 2" key="1">
    <citation type="journal article" date="2021" name="Plant Biotechnol. J.">
        <title>Multi-omics assisted identification of the key and species-specific regulatory components of drought-tolerant mechanisms in Gossypium stocksii.</title>
        <authorList>
            <person name="Yu D."/>
            <person name="Ke L."/>
            <person name="Zhang D."/>
            <person name="Wu Y."/>
            <person name="Sun Y."/>
            <person name="Mei J."/>
            <person name="Sun J."/>
            <person name="Sun Y."/>
        </authorList>
    </citation>
    <scope>NUCLEOTIDE SEQUENCE [LARGE SCALE GENOMIC DNA]</scope>
    <source>
        <strain evidence="2">cv. E1</strain>
        <tissue evidence="1">Leaf</tissue>
    </source>
</reference>
<keyword evidence="2" id="KW-1185">Reference proteome</keyword>
<organism evidence="1 2">
    <name type="scientific">Gossypium stocksii</name>
    <dbReference type="NCBI Taxonomy" id="47602"/>
    <lineage>
        <taxon>Eukaryota</taxon>
        <taxon>Viridiplantae</taxon>
        <taxon>Streptophyta</taxon>
        <taxon>Embryophyta</taxon>
        <taxon>Tracheophyta</taxon>
        <taxon>Spermatophyta</taxon>
        <taxon>Magnoliopsida</taxon>
        <taxon>eudicotyledons</taxon>
        <taxon>Gunneridae</taxon>
        <taxon>Pentapetalae</taxon>
        <taxon>rosids</taxon>
        <taxon>malvids</taxon>
        <taxon>Malvales</taxon>
        <taxon>Malvaceae</taxon>
        <taxon>Malvoideae</taxon>
        <taxon>Gossypium</taxon>
    </lineage>
</organism>
<evidence type="ECO:0000313" key="1">
    <source>
        <dbReference type="EMBL" id="KAH1097565.1"/>
    </source>
</evidence>
<name>A0A9D4A8Z3_9ROSI</name>
<dbReference type="Proteomes" id="UP000828251">
    <property type="component" value="Unassembled WGS sequence"/>
</dbReference>
<dbReference type="AlphaFoldDB" id="A0A9D4A8Z3"/>
<accession>A0A9D4A8Z3</accession>
<protein>
    <submittedName>
        <fullName evidence="1">Uncharacterized protein</fullName>
    </submittedName>
</protein>
<evidence type="ECO:0000313" key="2">
    <source>
        <dbReference type="Proteomes" id="UP000828251"/>
    </source>
</evidence>
<proteinExistence type="predicted"/>
<gene>
    <name evidence="1" type="ORF">J1N35_014486</name>
</gene>
<dbReference type="EMBL" id="JAIQCV010000005">
    <property type="protein sequence ID" value="KAH1097565.1"/>
    <property type="molecule type" value="Genomic_DNA"/>
</dbReference>